<organism evidence="2 3">
    <name type="scientific">Candidatus Terrybacteria bacterium RIFCSPHIGHO2_01_FULL_43_35</name>
    <dbReference type="NCBI Taxonomy" id="1802361"/>
    <lineage>
        <taxon>Bacteria</taxon>
        <taxon>Candidatus Terryibacteriota</taxon>
    </lineage>
</organism>
<dbReference type="Proteomes" id="UP000178869">
    <property type="component" value="Unassembled WGS sequence"/>
</dbReference>
<sequence length="78" mass="8168">MVLQKQEGGITMPKLNLNGTGFAKFFLVLSWVMGIAIMYTLPANIAAPSNPVGVGMGIALIGSFIAAVIAFVAWIDAK</sequence>
<proteinExistence type="predicted"/>
<evidence type="ECO:0000313" key="2">
    <source>
        <dbReference type="EMBL" id="OHA46458.1"/>
    </source>
</evidence>
<reference evidence="2 3" key="1">
    <citation type="journal article" date="2016" name="Nat. Commun.">
        <title>Thousands of microbial genomes shed light on interconnected biogeochemical processes in an aquifer system.</title>
        <authorList>
            <person name="Anantharaman K."/>
            <person name="Brown C.T."/>
            <person name="Hug L.A."/>
            <person name="Sharon I."/>
            <person name="Castelle C.J."/>
            <person name="Probst A.J."/>
            <person name="Thomas B.C."/>
            <person name="Singh A."/>
            <person name="Wilkins M.J."/>
            <person name="Karaoz U."/>
            <person name="Brodie E.L."/>
            <person name="Williams K.H."/>
            <person name="Hubbard S.S."/>
            <person name="Banfield J.F."/>
        </authorList>
    </citation>
    <scope>NUCLEOTIDE SEQUENCE [LARGE SCALE GENOMIC DNA]</scope>
</reference>
<evidence type="ECO:0000256" key="1">
    <source>
        <dbReference type="SAM" id="Phobius"/>
    </source>
</evidence>
<protein>
    <submittedName>
        <fullName evidence="2">Uncharacterized protein</fullName>
    </submittedName>
</protein>
<feature type="transmembrane region" description="Helical" evidence="1">
    <location>
        <begin position="53"/>
        <end position="75"/>
    </location>
</feature>
<name>A0A1G2PDP6_9BACT</name>
<feature type="transmembrane region" description="Helical" evidence="1">
    <location>
        <begin position="21"/>
        <end position="41"/>
    </location>
</feature>
<keyword evidence="1" id="KW-1133">Transmembrane helix</keyword>
<keyword evidence="1" id="KW-0472">Membrane</keyword>
<keyword evidence="1" id="KW-0812">Transmembrane</keyword>
<gene>
    <name evidence="2" type="ORF">A2828_01090</name>
</gene>
<dbReference type="EMBL" id="MHSR01000015">
    <property type="protein sequence ID" value="OHA46458.1"/>
    <property type="molecule type" value="Genomic_DNA"/>
</dbReference>
<evidence type="ECO:0000313" key="3">
    <source>
        <dbReference type="Proteomes" id="UP000178869"/>
    </source>
</evidence>
<comment type="caution">
    <text evidence="2">The sequence shown here is derived from an EMBL/GenBank/DDBJ whole genome shotgun (WGS) entry which is preliminary data.</text>
</comment>
<accession>A0A1G2PDP6</accession>
<dbReference type="AlphaFoldDB" id="A0A1G2PDP6"/>